<gene>
    <name evidence="2" type="ORF">SLS63_003148</name>
</gene>
<dbReference type="Proteomes" id="UP001430848">
    <property type="component" value="Unassembled WGS sequence"/>
</dbReference>
<keyword evidence="1" id="KW-0732">Signal</keyword>
<evidence type="ECO:0000256" key="1">
    <source>
        <dbReference type="SAM" id="SignalP"/>
    </source>
</evidence>
<keyword evidence="3" id="KW-1185">Reference proteome</keyword>
<reference evidence="2 3" key="1">
    <citation type="submission" date="2024-02" db="EMBL/GenBank/DDBJ databases">
        <title>De novo assembly and annotation of 12 fungi associated with fruit tree decline syndrome in Ontario, Canada.</title>
        <authorList>
            <person name="Sulman M."/>
            <person name="Ellouze W."/>
            <person name="Ilyukhin E."/>
        </authorList>
    </citation>
    <scope>NUCLEOTIDE SEQUENCE [LARGE SCALE GENOMIC DNA]</scope>
    <source>
        <strain evidence="2 3">M169</strain>
    </source>
</reference>
<accession>A0ABR1PHH2</accession>
<comment type="caution">
    <text evidence="2">The sequence shown here is derived from an EMBL/GenBank/DDBJ whole genome shotgun (WGS) entry which is preliminary data.</text>
</comment>
<organism evidence="2 3">
    <name type="scientific">Diaporthe eres</name>
    <name type="common">Phomopsis oblonga</name>
    <dbReference type="NCBI Taxonomy" id="83184"/>
    <lineage>
        <taxon>Eukaryota</taxon>
        <taxon>Fungi</taxon>
        <taxon>Dikarya</taxon>
        <taxon>Ascomycota</taxon>
        <taxon>Pezizomycotina</taxon>
        <taxon>Sordariomycetes</taxon>
        <taxon>Sordariomycetidae</taxon>
        <taxon>Diaporthales</taxon>
        <taxon>Diaporthaceae</taxon>
        <taxon>Diaporthe</taxon>
        <taxon>Diaporthe eres species complex</taxon>
    </lineage>
</organism>
<feature type="chain" id="PRO_5046144612" evidence="1">
    <location>
        <begin position="19"/>
        <end position="129"/>
    </location>
</feature>
<protein>
    <submittedName>
        <fullName evidence="2">Uncharacterized protein</fullName>
    </submittedName>
</protein>
<name>A0ABR1PHH2_DIAER</name>
<proteinExistence type="predicted"/>
<evidence type="ECO:0000313" key="2">
    <source>
        <dbReference type="EMBL" id="KAK7736799.1"/>
    </source>
</evidence>
<sequence>MKLLVCLAVLIAAVISMANSVEKRTAGTLEICTGPAATGNCSTDSYELDACHNVTSEFSGNVGTFAPEDDSFYCFLSLMVCGSKCTSPTGCPGGLITYDSPEKFNLTALAPGWDRLLTSFECHAGADPS</sequence>
<dbReference type="EMBL" id="JAKNSF020000009">
    <property type="protein sequence ID" value="KAK7736799.1"/>
    <property type="molecule type" value="Genomic_DNA"/>
</dbReference>
<feature type="signal peptide" evidence="1">
    <location>
        <begin position="1"/>
        <end position="18"/>
    </location>
</feature>
<evidence type="ECO:0000313" key="3">
    <source>
        <dbReference type="Proteomes" id="UP001430848"/>
    </source>
</evidence>